<organism evidence="1 2">
    <name type="scientific">Crotalaria pallida</name>
    <name type="common">Smooth rattlebox</name>
    <name type="synonym">Crotalaria striata</name>
    <dbReference type="NCBI Taxonomy" id="3830"/>
    <lineage>
        <taxon>Eukaryota</taxon>
        <taxon>Viridiplantae</taxon>
        <taxon>Streptophyta</taxon>
        <taxon>Embryophyta</taxon>
        <taxon>Tracheophyta</taxon>
        <taxon>Spermatophyta</taxon>
        <taxon>Magnoliopsida</taxon>
        <taxon>eudicotyledons</taxon>
        <taxon>Gunneridae</taxon>
        <taxon>Pentapetalae</taxon>
        <taxon>rosids</taxon>
        <taxon>fabids</taxon>
        <taxon>Fabales</taxon>
        <taxon>Fabaceae</taxon>
        <taxon>Papilionoideae</taxon>
        <taxon>50 kb inversion clade</taxon>
        <taxon>genistoids sensu lato</taxon>
        <taxon>core genistoids</taxon>
        <taxon>Crotalarieae</taxon>
        <taxon>Crotalaria</taxon>
    </lineage>
</organism>
<evidence type="ECO:0000313" key="1">
    <source>
        <dbReference type="EMBL" id="KAK7272809.1"/>
    </source>
</evidence>
<accession>A0AAN9FCA5</accession>
<reference evidence="1 2" key="1">
    <citation type="submission" date="2024-01" db="EMBL/GenBank/DDBJ databases">
        <title>The genomes of 5 underutilized Papilionoideae crops provide insights into root nodulation and disease resistanc.</title>
        <authorList>
            <person name="Yuan L."/>
        </authorList>
    </citation>
    <scope>NUCLEOTIDE SEQUENCE [LARGE SCALE GENOMIC DNA]</scope>
    <source>
        <strain evidence="1">ZHUSHIDOU_FW_LH</strain>
        <tissue evidence="1">Leaf</tissue>
    </source>
</reference>
<comment type="caution">
    <text evidence="1">The sequence shown here is derived from an EMBL/GenBank/DDBJ whole genome shotgun (WGS) entry which is preliminary data.</text>
</comment>
<keyword evidence="2" id="KW-1185">Reference proteome</keyword>
<dbReference type="EMBL" id="JAYWIO010000003">
    <property type="protein sequence ID" value="KAK7272809.1"/>
    <property type="molecule type" value="Genomic_DNA"/>
</dbReference>
<dbReference type="AlphaFoldDB" id="A0AAN9FCA5"/>
<gene>
    <name evidence="1" type="ORF">RIF29_13849</name>
</gene>
<evidence type="ECO:0000313" key="2">
    <source>
        <dbReference type="Proteomes" id="UP001372338"/>
    </source>
</evidence>
<sequence length="140" mass="16004">MKRRVSGKKLSEFEREGVGVIEGEGVEELLLGGVTSFDWRSDVAVCWRLKPWRMELFRLASRLRLEGDDDDDDDAAIVEKASEEKCEVEGIEEEEEDRRVQLVVFVAAIVVLNITDPIYLKLLTKHHQHCDGVNTVICEF</sequence>
<proteinExistence type="predicted"/>
<protein>
    <submittedName>
        <fullName evidence="1">Uncharacterized protein</fullName>
    </submittedName>
</protein>
<dbReference type="Proteomes" id="UP001372338">
    <property type="component" value="Unassembled WGS sequence"/>
</dbReference>
<name>A0AAN9FCA5_CROPI</name>